<feature type="binding site" evidence="10">
    <location>
        <position position="693"/>
    </location>
    <ligand>
        <name>FAD</name>
        <dbReference type="ChEBI" id="CHEBI:57692"/>
    </ligand>
</feature>
<evidence type="ECO:0000256" key="9">
    <source>
        <dbReference type="ARBA" id="ARBA00023002"/>
    </source>
</evidence>
<dbReference type="InterPro" id="IPR007526">
    <property type="entry name" value="SWIRM"/>
</dbReference>
<dbReference type="PANTHER" id="PTHR10742:SF410">
    <property type="entry name" value="LYSINE-SPECIFIC HISTONE DEMETHYLASE 2"/>
    <property type="match status" value="1"/>
</dbReference>
<organism evidence="15 16">
    <name type="scientific">Cercopithifilaria johnstoni</name>
    <dbReference type="NCBI Taxonomy" id="2874296"/>
    <lineage>
        <taxon>Eukaryota</taxon>
        <taxon>Metazoa</taxon>
        <taxon>Ecdysozoa</taxon>
        <taxon>Nematoda</taxon>
        <taxon>Chromadorea</taxon>
        <taxon>Rhabditida</taxon>
        <taxon>Spirurina</taxon>
        <taxon>Spiruromorpha</taxon>
        <taxon>Filarioidea</taxon>
        <taxon>Onchocercidae</taxon>
        <taxon>Cercopithifilaria</taxon>
    </lineage>
</organism>
<accession>A0A8J2PYR1</accession>
<comment type="subcellular location">
    <subcellularLocation>
        <location evidence="2">Nucleus</location>
    </subcellularLocation>
</comment>
<dbReference type="EMBL" id="CAKAEH010001103">
    <property type="protein sequence ID" value="CAG9532888.1"/>
    <property type="molecule type" value="Genomic_DNA"/>
</dbReference>
<protein>
    <recommendedName>
        <fullName evidence="11">Amine oxidase</fullName>
        <ecNumber evidence="11">1.4.3.-</ecNumber>
    </recommendedName>
</protein>
<dbReference type="Pfam" id="PF01593">
    <property type="entry name" value="Amino_oxidase"/>
    <property type="match status" value="1"/>
</dbReference>
<feature type="binding site" evidence="10">
    <location>
        <begin position="508"/>
        <end position="509"/>
    </location>
    <ligand>
        <name>FAD</name>
        <dbReference type="ChEBI" id="CHEBI:57692"/>
    </ligand>
</feature>
<dbReference type="InterPro" id="IPR036188">
    <property type="entry name" value="FAD/NAD-bd_sf"/>
</dbReference>
<dbReference type="Gene3D" id="3.30.40.100">
    <property type="match status" value="1"/>
</dbReference>
<reference evidence="15" key="1">
    <citation type="submission" date="2021-09" db="EMBL/GenBank/DDBJ databases">
        <authorList>
            <consortium name="Pathogen Informatics"/>
        </authorList>
    </citation>
    <scope>NUCLEOTIDE SEQUENCE</scope>
</reference>
<dbReference type="SUPFAM" id="SSF51905">
    <property type="entry name" value="FAD/NAD(P)-binding domain"/>
    <property type="match status" value="1"/>
</dbReference>
<dbReference type="OrthoDB" id="2219495at2759"/>
<dbReference type="InterPro" id="IPR009057">
    <property type="entry name" value="Homeodomain-like_sf"/>
</dbReference>
<dbReference type="PROSITE" id="PS51050">
    <property type="entry name" value="ZF_CW"/>
    <property type="match status" value="1"/>
</dbReference>
<evidence type="ECO:0000256" key="4">
    <source>
        <dbReference type="ARBA" id="ARBA00022630"/>
    </source>
</evidence>
<feature type="region of interest" description="Disordered" evidence="12">
    <location>
        <begin position="148"/>
        <end position="167"/>
    </location>
</feature>
<evidence type="ECO:0000256" key="10">
    <source>
        <dbReference type="PIRSR" id="PIRSR601613-1"/>
    </source>
</evidence>
<dbReference type="Gene3D" id="1.10.10.10">
    <property type="entry name" value="Winged helix-like DNA-binding domain superfamily/Winged helix DNA-binding domain"/>
    <property type="match status" value="1"/>
</dbReference>
<dbReference type="InterPro" id="IPR050281">
    <property type="entry name" value="Flavin_monoamine_oxidase"/>
</dbReference>
<dbReference type="GO" id="GO:0005634">
    <property type="term" value="C:nucleus"/>
    <property type="evidence" value="ECO:0007669"/>
    <property type="project" value="UniProtKB-SubCell"/>
</dbReference>
<evidence type="ECO:0000256" key="3">
    <source>
        <dbReference type="ARBA" id="ARBA00005995"/>
    </source>
</evidence>
<dbReference type="InterPro" id="IPR002937">
    <property type="entry name" value="Amino_oxidase"/>
</dbReference>
<evidence type="ECO:0000313" key="15">
    <source>
        <dbReference type="EMBL" id="CAG9532888.1"/>
    </source>
</evidence>
<evidence type="ECO:0000256" key="5">
    <source>
        <dbReference type="ARBA" id="ARBA00022723"/>
    </source>
</evidence>
<comment type="caution">
    <text evidence="15">The sequence shown here is derived from an EMBL/GenBank/DDBJ whole genome shotgun (WGS) entry which is preliminary data.</text>
</comment>
<evidence type="ECO:0000259" key="14">
    <source>
        <dbReference type="PROSITE" id="PS51050"/>
    </source>
</evidence>
<dbReference type="PROSITE" id="PS50934">
    <property type="entry name" value="SWIRM"/>
    <property type="match status" value="1"/>
</dbReference>
<dbReference type="PRINTS" id="PR00757">
    <property type="entry name" value="AMINEOXDASEF"/>
</dbReference>
<evidence type="ECO:0000256" key="6">
    <source>
        <dbReference type="ARBA" id="ARBA00022771"/>
    </source>
</evidence>
<feature type="binding site" evidence="10">
    <location>
        <position position="489"/>
    </location>
    <ligand>
        <name>FAD</name>
        <dbReference type="ChEBI" id="CHEBI:57692"/>
    </ligand>
</feature>
<keyword evidence="8" id="KW-0862">Zinc</keyword>
<evidence type="ECO:0000256" key="8">
    <source>
        <dbReference type="ARBA" id="ARBA00022833"/>
    </source>
</evidence>
<keyword evidence="16" id="KW-1185">Reference proteome</keyword>
<dbReference type="PANTHER" id="PTHR10742">
    <property type="entry name" value="FLAVIN MONOAMINE OXIDASE"/>
    <property type="match status" value="1"/>
</dbReference>
<comment type="cofactor">
    <cofactor evidence="1 11">
        <name>FAD</name>
        <dbReference type="ChEBI" id="CHEBI:57692"/>
    </cofactor>
</comment>
<evidence type="ECO:0000259" key="13">
    <source>
        <dbReference type="PROSITE" id="PS50934"/>
    </source>
</evidence>
<evidence type="ECO:0000256" key="7">
    <source>
        <dbReference type="ARBA" id="ARBA00022827"/>
    </source>
</evidence>
<keyword evidence="6" id="KW-0863">Zinc-finger</keyword>
<evidence type="ECO:0000256" key="11">
    <source>
        <dbReference type="RuleBase" id="RU362067"/>
    </source>
</evidence>
<dbReference type="EC" id="1.4.3.-" evidence="11"/>
<dbReference type="Pfam" id="PF07496">
    <property type="entry name" value="zf-CW"/>
    <property type="match status" value="1"/>
</dbReference>
<dbReference type="InterPro" id="IPR011124">
    <property type="entry name" value="Znf_CW"/>
</dbReference>
<feature type="region of interest" description="Disordered" evidence="12">
    <location>
        <begin position="101"/>
        <end position="134"/>
    </location>
</feature>
<dbReference type="AlphaFoldDB" id="A0A8J2PYR1"/>
<gene>
    <name evidence="15" type="ORF">CJOHNSTONI_LOCUS3163</name>
</gene>
<feature type="domain" description="SWIRM" evidence="13">
    <location>
        <begin position="372"/>
        <end position="470"/>
    </location>
</feature>
<dbReference type="GO" id="GO:0008270">
    <property type="term" value="F:zinc ion binding"/>
    <property type="evidence" value="ECO:0007669"/>
    <property type="project" value="UniProtKB-KW"/>
</dbReference>
<keyword evidence="7 11" id="KW-0274">FAD</keyword>
<sequence length="931" mass="104868">MSGMGNNLYKFINLPPRPHIEKNPSALKLVASFTAFSLTMLLVRGPPSYVSLCIGTFRLLEKLCNSSARRTLTTSASNSSVPNQKDQKSCNVAINGYDIESTNKNQQEGVEMEDEGSNDSKRVRHHRESAEVARKRLKLDLKSSVDRGIVENGSESNESREGSCERNDCGHLKKCALDISPLCYGRENSRSTHHTDGNYNKTFHHISKGEHVCCACYDEIWKSGRTGNDRFNEWKGKWASESRCTPCIRLYIQDQLLPFWLQCKLCKKFRHLPTTVRSINREDVERFICGSHTEADKGGTNYSCDVEEEECVQEASETLWIKSVSIPPLLHNSPAAPFLRHEYYYDEVGISPTNEIFEHESVRGFMRPFNIPHEQSMAFCLRPDVMEYDELHSFPEYATEPVAYLAMRNLVIALWNLNPFQYLTVEYCIPYLICRGLARVWYINELNRVINFLNLKSLINYGVLNFPKTSMLTSKYNDMEVVIVGAGISGLTAARQLRSFGARVKVLEAKGKLGGRLLDDWSLGVAVGSGAQLITGIINNPIVLMCEQIGVVYRAVKDECPLLDAGTGKRASSICDRIVDEHFNCLLDCLADWKQNVKVGDESLYDRIMGLHNAFLKTTGLKWTEEEERMLQWQIGNVEFSCGSKLDGVSARNWDQNEAVAQFAGVHALLTDGTSELMRRLAEGTDIRCNHEVSKIEWLGRKKILVKCSNGKKYSCDKVLVTTPLAVLQKELITFVPALPPTKTAALKNLGAGLIEKVAVKFSRRFWLSILKSDGTLDYFGHVPKSADERGLFNMFYDFSTRGNKNHHYVLMSYVCGDSVNLVNEKSDVEVVDIFVDTLRDMFPQENIPDPEGYVVTHWGRDRHIGMSYTYVRVGGSGDDYDRLAEDVDGKLFFAGEGTNRFFPQTMTGACVSGLREAGKIANSWLKQTSN</sequence>
<feature type="compositionally biased region" description="Basic and acidic residues" evidence="12">
    <location>
        <begin position="157"/>
        <end position="167"/>
    </location>
</feature>
<evidence type="ECO:0000313" key="16">
    <source>
        <dbReference type="Proteomes" id="UP000746747"/>
    </source>
</evidence>
<dbReference type="Gene3D" id="3.50.50.60">
    <property type="entry name" value="FAD/NAD(P)-binding domain"/>
    <property type="match status" value="1"/>
</dbReference>
<feature type="binding site" evidence="10">
    <location>
        <position position="814"/>
    </location>
    <ligand>
        <name>substrate</name>
    </ligand>
</feature>
<dbReference type="Proteomes" id="UP000746747">
    <property type="component" value="Unassembled WGS sequence"/>
</dbReference>
<dbReference type="Gene3D" id="3.90.660.10">
    <property type="match status" value="1"/>
</dbReference>
<dbReference type="Pfam" id="PF04433">
    <property type="entry name" value="SWIRM"/>
    <property type="match status" value="1"/>
</dbReference>
<dbReference type="GO" id="GO:0140682">
    <property type="term" value="F:FAD-dependent H3K4me/H3K4me3 demethylase activity"/>
    <property type="evidence" value="ECO:0007669"/>
    <property type="project" value="UniProtKB-ARBA"/>
</dbReference>
<name>A0A8J2PYR1_9BILA</name>
<dbReference type="GO" id="GO:0008131">
    <property type="term" value="F:primary methylamine oxidase activity"/>
    <property type="evidence" value="ECO:0007669"/>
    <property type="project" value="UniProtKB-ARBA"/>
</dbReference>
<keyword evidence="9 11" id="KW-0560">Oxidoreductase</keyword>
<keyword evidence="4 11" id="KW-0285">Flavoprotein</keyword>
<evidence type="ECO:0000256" key="1">
    <source>
        <dbReference type="ARBA" id="ARBA00001974"/>
    </source>
</evidence>
<dbReference type="InterPro" id="IPR036388">
    <property type="entry name" value="WH-like_DNA-bd_sf"/>
</dbReference>
<evidence type="ECO:0000256" key="12">
    <source>
        <dbReference type="SAM" id="MobiDB-lite"/>
    </source>
</evidence>
<dbReference type="SUPFAM" id="SSF46689">
    <property type="entry name" value="Homeodomain-like"/>
    <property type="match status" value="1"/>
</dbReference>
<dbReference type="InterPro" id="IPR001613">
    <property type="entry name" value="Flavin_amine_oxidase"/>
</dbReference>
<comment type="similarity">
    <text evidence="3 11">Belongs to the flavin monoamine oxidase family.</text>
</comment>
<dbReference type="SUPFAM" id="SSF54373">
    <property type="entry name" value="FAD-linked reductases, C-terminal domain"/>
    <property type="match status" value="1"/>
</dbReference>
<feature type="domain" description="CW-type" evidence="14">
    <location>
        <begin position="254"/>
        <end position="312"/>
    </location>
</feature>
<proteinExistence type="inferred from homology"/>
<keyword evidence="5" id="KW-0479">Metal-binding</keyword>
<evidence type="ECO:0000256" key="2">
    <source>
        <dbReference type="ARBA" id="ARBA00004123"/>
    </source>
</evidence>